<dbReference type="InterPro" id="IPR029064">
    <property type="entry name" value="Ribosomal_eL30-like_sf"/>
</dbReference>
<proteinExistence type="predicted"/>
<evidence type="ECO:0000256" key="1">
    <source>
        <dbReference type="ARBA" id="ARBA00022603"/>
    </source>
</evidence>
<dbReference type="OrthoDB" id="9794400at2"/>
<keyword evidence="2 4" id="KW-0808">Transferase</keyword>
<dbReference type="STRING" id="28115.HQ47_05470"/>
<dbReference type="SMART" id="SM00967">
    <property type="entry name" value="SpoU_sub_bind"/>
    <property type="match status" value="1"/>
</dbReference>
<dbReference type="Gene3D" id="3.40.1280.10">
    <property type="match status" value="1"/>
</dbReference>
<organism evidence="4 5">
    <name type="scientific">Porphyromonas macacae</name>
    <dbReference type="NCBI Taxonomy" id="28115"/>
    <lineage>
        <taxon>Bacteria</taxon>
        <taxon>Pseudomonadati</taxon>
        <taxon>Bacteroidota</taxon>
        <taxon>Bacteroidia</taxon>
        <taxon>Bacteroidales</taxon>
        <taxon>Porphyromonadaceae</taxon>
        <taxon>Porphyromonas</taxon>
    </lineage>
</organism>
<evidence type="ECO:0000313" key="5">
    <source>
        <dbReference type="Proteomes" id="UP000030103"/>
    </source>
</evidence>
<dbReference type="GO" id="GO:0032259">
    <property type="term" value="P:methylation"/>
    <property type="evidence" value="ECO:0007669"/>
    <property type="project" value="UniProtKB-KW"/>
</dbReference>
<dbReference type="SUPFAM" id="SSF75217">
    <property type="entry name" value="alpha/beta knot"/>
    <property type="match status" value="1"/>
</dbReference>
<dbReference type="InterPro" id="IPR001537">
    <property type="entry name" value="SpoU_MeTrfase"/>
</dbReference>
<dbReference type="InterPro" id="IPR029026">
    <property type="entry name" value="tRNA_m1G_MTases_N"/>
</dbReference>
<dbReference type="InterPro" id="IPR029028">
    <property type="entry name" value="Alpha/beta_knot_MTases"/>
</dbReference>
<dbReference type="AlphaFoldDB" id="A0A0A2GAS1"/>
<dbReference type="Proteomes" id="UP000030103">
    <property type="component" value="Unassembled WGS sequence"/>
</dbReference>
<dbReference type="RefSeq" id="WP_036849969.1">
    <property type="nucleotide sequence ID" value="NZ_JRFA01000014.1"/>
</dbReference>
<dbReference type="eggNOG" id="COG0566">
    <property type="taxonomic scope" value="Bacteria"/>
</dbReference>
<keyword evidence="1 4" id="KW-0489">Methyltransferase</keyword>
<dbReference type="GO" id="GO:0006396">
    <property type="term" value="P:RNA processing"/>
    <property type="evidence" value="ECO:0007669"/>
    <property type="project" value="InterPro"/>
</dbReference>
<dbReference type="InterPro" id="IPR004441">
    <property type="entry name" value="rRNA_MeTrfase_TrmH"/>
</dbReference>
<evidence type="ECO:0000256" key="2">
    <source>
        <dbReference type="ARBA" id="ARBA00022679"/>
    </source>
</evidence>
<gene>
    <name evidence="4" type="ORF">HQ47_05470</name>
</gene>
<dbReference type="SUPFAM" id="SSF55315">
    <property type="entry name" value="L30e-like"/>
    <property type="match status" value="1"/>
</dbReference>
<reference evidence="4 5" key="1">
    <citation type="submission" date="2014-09" db="EMBL/GenBank/DDBJ databases">
        <title>Draft Genome Sequence of Porphyromonas macacae COT-192_OH2859.</title>
        <authorList>
            <person name="Wallis C."/>
            <person name="Deusch O."/>
            <person name="O'Flynn C."/>
            <person name="Davis I."/>
            <person name="Horsfall A."/>
            <person name="Kirkwood N."/>
            <person name="Harris S."/>
            <person name="Eisen J.A."/>
            <person name="Coil D.A."/>
            <person name="Darling A.E."/>
            <person name="Jospin G."/>
            <person name="Alexiev A."/>
        </authorList>
    </citation>
    <scope>NUCLEOTIDE SEQUENCE [LARGE SCALE GENOMIC DNA]</scope>
    <source>
        <strain evidence="5">COT-192 OH2859</strain>
    </source>
</reference>
<keyword evidence="5" id="KW-1185">Reference proteome</keyword>
<dbReference type="GO" id="GO:0003723">
    <property type="term" value="F:RNA binding"/>
    <property type="evidence" value="ECO:0007669"/>
    <property type="project" value="InterPro"/>
</dbReference>
<feature type="domain" description="RNA 2-O ribose methyltransferase substrate binding" evidence="3">
    <location>
        <begin position="5"/>
        <end position="79"/>
    </location>
</feature>
<dbReference type="Gene3D" id="3.30.1330.30">
    <property type="match status" value="1"/>
</dbReference>
<dbReference type="PANTHER" id="PTHR46429:SF1">
    <property type="entry name" value="23S RRNA (GUANOSINE-2'-O-)-METHYLTRANSFERASE RLMB"/>
    <property type="match status" value="1"/>
</dbReference>
<dbReference type="GO" id="GO:0005829">
    <property type="term" value="C:cytosol"/>
    <property type="evidence" value="ECO:0007669"/>
    <property type="project" value="TreeGrafter"/>
</dbReference>
<name>A0A0A2GAS1_9PORP</name>
<dbReference type="Pfam" id="PF00588">
    <property type="entry name" value="SpoU_methylase"/>
    <property type="match status" value="1"/>
</dbReference>
<dbReference type="EMBL" id="JRFA01000014">
    <property type="protein sequence ID" value="KGN74481.1"/>
    <property type="molecule type" value="Genomic_DNA"/>
</dbReference>
<protein>
    <submittedName>
        <fullName evidence="4">RNA methyltransferase</fullName>
    </submittedName>
</protein>
<sequence length="246" mass="26556">MKKNLIYGIHPILEALDAGKEFDKIFMKRGLRTEEALQIISITKKRLIPVMFVPEEKLNRITMKNHQGVVAFLSDIEYANLEMLIPALFEEGKMPFIILLDGITDVRNFGAIARSAECAGADAIVIPERGSVSVTADAIKTSAGALSRIPVCRVSTIPAAISLLRNSGIKVIAASEKSSTMYTDECLLPPVGIVMGAEDVGPSEQTLRMADSIVAIPQKGSIGSLNVSVAAGIMLYEVLRQETLDN</sequence>
<comment type="caution">
    <text evidence="4">The sequence shown here is derived from an EMBL/GenBank/DDBJ whole genome shotgun (WGS) entry which is preliminary data.</text>
</comment>
<dbReference type="InterPro" id="IPR013123">
    <property type="entry name" value="SpoU_subst-bd"/>
</dbReference>
<evidence type="ECO:0000259" key="3">
    <source>
        <dbReference type="SMART" id="SM00967"/>
    </source>
</evidence>
<accession>A0A0A2GAS1</accession>
<dbReference type="NCBIfam" id="TIGR00186">
    <property type="entry name" value="rRNA_methyl_3"/>
    <property type="match status" value="1"/>
</dbReference>
<dbReference type="GO" id="GO:0008173">
    <property type="term" value="F:RNA methyltransferase activity"/>
    <property type="evidence" value="ECO:0007669"/>
    <property type="project" value="InterPro"/>
</dbReference>
<evidence type="ECO:0000313" key="4">
    <source>
        <dbReference type="EMBL" id="KGN74481.1"/>
    </source>
</evidence>
<dbReference type="PANTHER" id="PTHR46429">
    <property type="entry name" value="23S RRNA (GUANOSINE-2'-O-)-METHYLTRANSFERASE RLMB"/>
    <property type="match status" value="1"/>
</dbReference>
<dbReference type="CDD" id="cd18103">
    <property type="entry name" value="SpoU-like_RlmB"/>
    <property type="match status" value="1"/>
</dbReference>
<dbReference type="Pfam" id="PF08032">
    <property type="entry name" value="SpoU_sub_bind"/>
    <property type="match status" value="1"/>
</dbReference>